<feature type="compositionally biased region" description="Acidic residues" evidence="6">
    <location>
        <begin position="514"/>
        <end position="534"/>
    </location>
</feature>
<dbReference type="Proteomes" id="UP001190700">
    <property type="component" value="Unassembled WGS sequence"/>
</dbReference>
<evidence type="ECO:0000256" key="4">
    <source>
        <dbReference type="ARBA" id="ARBA00022833"/>
    </source>
</evidence>
<keyword evidence="5" id="KW-0539">Nucleus</keyword>
<feature type="compositionally biased region" description="Low complexity" evidence="6">
    <location>
        <begin position="500"/>
        <end position="511"/>
    </location>
</feature>
<sequence>MPAAEKRKSFTAVAVEYDAIRHFGGGNPAKNQFPAIRFQVLADVTEDPDHEGYWMKLATWNRYRHNTCKDDRDAEARYIKPPALSDNNVDQFSEEEEEDGSDKISATAIYSHFILEKSGIHVPQRGRKKGRELKATWHKCGVPGCDKSSSVFKVVAGSTGSLYTHLKTHHPELATALRLQSSNSKIVLNDDGTVVVLFTFQQALEHHVRFVAWIVTDLDQFHKAKSTSLRAWIRGLEPRYRPPCRLACERIALCMAELILEKIHDLIRQNGVQVGNPHAGGQSDLWSKKSAHEAFAALIVYMVILMAGKLLEVAFVVAFAAFPENRQSGAALARWFRATLIICKLRVEGLTMLTLDGASNNKKAARLLAAPLHICKNHDLQRAVVTALGLTGGKKKPSRNPVMKKFLGRVSRMCRSFNSSTQHNLRLAKSQMQRGIKQHQVQRVTQKHNIRWSGWSRMSRKARVLEKDIKFALTGQEDGLCLEDPVLVPPEATEVLSLESATSARATSSAADDVAGDCDDEASEDDDEDIDDPDDLDQVEANEAAGKEFSLAHRCLDSNDWSSNYLLEAVLNAPHEANMRLQTAVKKRGLKLDRRVMLALRLNPSYNTSATGASFKDKQGSFEILEAEYRVKLRHRFQVMSIPVRVDIFRGVESARSVKRSGMDALQDLLGEQEPEVETESVMEDVISKEIELYASLRKTAGKNPAYNRDSQAVFQVVHFWEVNMIQLPVHAATFRAEVGCVKATSANVEQLFSNSGALLSDYHANKLGNKLMEAYMLIRGNWKYEFLRPSAKEIGDRYKAKYGELEAVSAGKEDSCTSDMEE</sequence>
<reference evidence="7 8" key="1">
    <citation type="journal article" date="2015" name="Genome Biol. Evol.">
        <title>Comparative Genomics of a Bacterivorous Green Alga Reveals Evolutionary Causalities and Consequences of Phago-Mixotrophic Mode of Nutrition.</title>
        <authorList>
            <person name="Burns J.A."/>
            <person name="Paasch A."/>
            <person name="Narechania A."/>
            <person name="Kim E."/>
        </authorList>
    </citation>
    <scope>NUCLEOTIDE SEQUENCE [LARGE SCALE GENOMIC DNA]</scope>
    <source>
        <strain evidence="7 8">PLY_AMNH</strain>
    </source>
</reference>
<keyword evidence="4" id="KW-0862">Zinc</keyword>
<accession>A0AAE0BY83</accession>
<keyword evidence="8" id="KW-1185">Reference proteome</keyword>
<comment type="subcellular location">
    <subcellularLocation>
        <location evidence="1">Nucleus</location>
    </subcellularLocation>
</comment>
<evidence type="ECO:0000256" key="2">
    <source>
        <dbReference type="ARBA" id="ARBA00022723"/>
    </source>
</evidence>
<organism evidence="7 8">
    <name type="scientific">Cymbomonas tetramitiformis</name>
    <dbReference type="NCBI Taxonomy" id="36881"/>
    <lineage>
        <taxon>Eukaryota</taxon>
        <taxon>Viridiplantae</taxon>
        <taxon>Chlorophyta</taxon>
        <taxon>Pyramimonadophyceae</taxon>
        <taxon>Pyramimonadales</taxon>
        <taxon>Pyramimonadaceae</taxon>
        <taxon>Cymbomonas</taxon>
    </lineage>
</organism>
<dbReference type="GO" id="GO:0005634">
    <property type="term" value="C:nucleus"/>
    <property type="evidence" value="ECO:0007669"/>
    <property type="project" value="UniProtKB-SubCell"/>
</dbReference>
<dbReference type="InterPro" id="IPR052035">
    <property type="entry name" value="ZnF_BED_domain_contain"/>
</dbReference>
<feature type="region of interest" description="Disordered" evidence="6">
    <location>
        <begin position="500"/>
        <end position="534"/>
    </location>
</feature>
<dbReference type="AlphaFoldDB" id="A0AAE0BY83"/>
<dbReference type="GO" id="GO:0008270">
    <property type="term" value="F:zinc ion binding"/>
    <property type="evidence" value="ECO:0007669"/>
    <property type="project" value="UniProtKB-KW"/>
</dbReference>
<keyword evidence="3" id="KW-0863">Zinc-finger</keyword>
<proteinExistence type="predicted"/>
<dbReference type="EMBL" id="LGRX02032107">
    <property type="protein sequence ID" value="KAK3244219.1"/>
    <property type="molecule type" value="Genomic_DNA"/>
</dbReference>
<dbReference type="PANTHER" id="PTHR46481:SF10">
    <property type="entry name" value="ZINC FINGER BED DOMAIN-CONTAINING PROTEIN 39"/>
    <property type="match status" value="1"/>
</dbReference>
<evidence type="ECO:0000256" key="6">
    <source>
        <dbReference type="SAM" id="MobiDB-lite"/>
    </source>
</evidence>
<comment type="caution">
    <text evidence="7">The sequence shown here is derived from an EMBL/GenBank/DDBJ whole genome shotgun (WGS) entry which is preliminary data.</text>
</comment>
<evidence type="ECO:0000256" key="5">
    <source>
        <dbReference type="ARBA" id="ARBA00023242"/>
    </source>
</evidence>
<evidence type="ECO:0000256" key="1">
    <source>
        <dbReference type="ARBA" id="ARBA00004123"/>
    </source>
</evidence>
<evidence type="ECO:0000256" key="3">
    <source>
        <dbReference type="ARBA" id="ARBA00022771"/>
    </source>
</evidence>
<dbReference type="PANTHER" id="PTHR46481">
    <property type="entry name" value="ZINC FINGER BED DOMAIN-CONTAINING PROTEIN 4"/>
    <property type="match status" value="1"/>
</dbReference>
<keyword evidence="2" id="KW-0479">Metal-binding</keyword>
<protein>
    <submittedName>
        <fullName evidence="7">Uncharacterized protein</fullName>
    </submittedName>
</protein>
<name>A0AAE0BY83_9CHLO</name>
<evidence type="ECO:0000313" key="7">
    <source>
        <dbReference type="EMBL" id="KAK3244219.1"/>
    </source>
</evidence>
<gene>
    <name evidence="7" type="ORF">CYMTET_46159</name>
</gene>
<evidence type="ECO:0000313" key="8">
    <source>
        <dbReference type="Proteomes" id="UP001190700"/>
    </source>
</evidence>